<dbReference type="Proteomes" id="UP000094463">
    <property type="component" value="Chromosome"/>
</dbReference>
<dbReference type="AlphaFoldDB" id="A0A1D7QZK4"/>
<feature type="domain" description="Iron-binding zinc finger CDGSH type" evidence="5">
    <location>
        <begin position="21"/>
        <end position="60"/>
    </location>
</feature>
<evidence type="ECO:0000256" key="3">
    <source>
        <dbReference type="ARBA" id="ARBA00023004"/>
    </source>
</evidence>
<dbReference type="RefSeq" id="WP_069366320.1">
    <property type="nucleotide sequence ID" value="NZ_CP012502.1"/>
</dbReference>
<sequence length="64" mass="6798">MADVKITITDNGPVIVKGEVELVDGAGKPMDSKKTTALCRCGLSSNKPFCDGSHQSKFESEVRA</sequence>
<reference evidence="6 7" key="1">
    <citation type="submission" date="2015-08" db="EMBL/GenBank/DDBJ databases">
        <title>The complete genome sequence of Bacillus beveridgei MLTeJB.</title>
        <authorList>
            <person name="Hanson T.E."/>
            <person name="Mesa C."/>
            <person name="Basesman S.M."/>
            <person name="Oremland R.S."/>
        </authorList>
    </citation>
    <scope>NUCLEOTIDE SEQUENCE [LARGE SCALE GENOMIC DNA]</scope>
    <source>
        <strain evidence="6 7">MLTeJB</strain>
    </source>
</reference>
<proteinExistence type="predicted"/>
<keyword evidence="7" id="KW-1185">Reference proteome</keyword>
<accession>A0A1D7QZK4</accession>
<keyword evidence="4" id="KW-0411">Iron-sulfur</keyword>
<dbReference type="PATRIC" id="fig|632773.3.peg.3266"/>
<dbReference type="GO" id="GO:0046872">
    <property type="term" value="F:metal ion binding"/>
    <property type="evidence" value="ECO:0007669"/>
    <property type="project" value="UniProtKB-KW"/>
</dbReference>
<dbReference type="STRING" id="632773.BBEV_3122"/>
<dbReference type="InterPro" id="IPR018967">
    <property type="entry name" value="FeS-contain_CDGSH-typ"/>
</dbReference>
<evidence type="ECO:0000256" key="4">
    <source>
        <dbReference type="ARBA" id="ARBA00023014"/>
    </source>
</evidence>
<dbReference type="GO" id="GO:0005737">
    <property type="term" value="C:cytoplasm"/>
    <property type="evidence" value="ECO:0007669"/>
    <property type="project" value="UniProtKB-ARBA"/>
</dbReference>
<keyword evidence="3" id="KW-0408">Iron</keyword>
<dbReference type="SMART" id="SM00704">
    <property type="entry name" value="ZnF_CDGSH"/>
    <property type="match status" value="1"/>
</dbReference>
<dbReference type="KEGG" id="bbev:BBEV_3122"/>
<protein>
    <recommendedName>
        <fullName evidence="5">Iron-binding zinc finger CDGSH type domain-containing protein</fullName>
    </recommendedName>
</protein>
<dbReference type="InterPro" id="IPR042216">
    <property type="entry name" value="MitoNEET_CISD"/>
</dbReference>
<evidence type="ECO:0000259" key="5">
    <source>
        <dbReference type="SMART" id="SM00704"/>
    </source>
</evidence>
<dbReference type="EMBL" id="CP012502">
    <property type="protein sequence ID" value="AOM84439.1"/>
    <property type="molecule type" value="Genomic_DNA"/>
</dbReference>
<evidence type="ECO:0000256" key="2">
    <source>
        <dbReference type="ARBA" id="ARBA00022723"/>
    </source>
</evidence>
<evidence type="ECO:0000313" key="6">
    <source>
        <dbReference type="EMBL" id="AOM84439.1"/>
    </source>
</evidence>
<keyword evidence="2" id="KW-0479">Metal-binding</keyword>
<dbReference type="GO" id="GO:0051537">
    <property type="term" value="F:2 iron, 2 sulfur cluster binding"/>
    <property type="evidence" value="ECO:0007669"/>
    <property type="project" value="UniProtKB-KW"/>
</dbReference>
<keyword evidence="1" id="KW-0001">2Fe-2S</keyword>
<gene>
    <name evidence="6" type="ORF">BBEV_3122</name>
</gene>
<evidence type="ECO:0000313" key="7">
    <source>
        <dbReference type="Proteomes" id="UP000094463"/>
    </source>
</evidence>
<dbReference type="Gene3D" id="3.40.5.90">
    <property type="entry name" value="CDGSH iron-sulfur domain, mitoNEET-type"/>
    <property type="match status" value="1"/>
</dbReference>
<evidence type="ECO:0000256" key="1">
    <source>
        <dbReference type="ARBA" id="ARBA00022714"/>
    </source>
</evidence>
<organism evidence="6 7">
    <name type="scientific">Salisediminibacterium beveridgei</name>
    <dbReference type="NCBI Taxonomy" id="632773"/>
    <lineage>
        <taxon>Bacteria</taxon>
        <taxon>Bacillati</taxon>
        <taxon>Bacillota</taxon>
        <taxon>Bacilli</taxon>
        <taxon>Bacillales</taxon>
        <taxon>Bacillaceae</taxon>
        <taxon>Salisediminibacterium</taxon>
    </lineage>
</organism>
<dbReference type="OrthoDB" id="9795032at2"/>
<dbReference type="Pfam" id="PF09360">
    <property type="entry name" value="zf-CDGSH"/>
    <property type="match status" value="1"/>
</dbReference>
<name>A0A1D7QZK4_9BACI</name>